<comment type="catalytic activity">
    <reaction evidence="5">
        <text>S-(hydroxymethyl)glutathione = glutathione + formaldehyde</text>
        <dbReference type="Rhea" id="RHEA:22488"/>
        <dbReference type="ChEBI" id="CHEBI:16842"/>
        <dbReference type="ChEBI" id="CHEBI:57925"/>
        <dbReference type="ChEBI" id="CHEBI:58758"/>
        <dbReference type="EC" id="4.4.1.22"/>
    </reaction>
</comment>
<comment type="caution">
    <text evidence="7">The sequence shown here is derived from an EMBL/GenBank/DDBJ whole genome shotgun (WGS) entry which is preliminary data.</text>
</comment>
<dbReference type="InterPro" id="IPR006913">
    <property type="entry name" value="CENP-V/GFA"/>
</dbReference>
<feature type="binding site" evidence="5">
    <location>
        <position position="27"/>
    </location>
    <ligand>
        <name>Zn(2+)</name>
        <dbReference type="ChEBI" id="CHEBI:29105"/>
        <label>1</label>
        <note>structural</note>
    </ligand>
</feature>
<dbReference type="InterPro" id="IPR011057">
    <property type="entry name" value="Mss4-like_sf"/>
</dbReference>
<proteinExistence type="inferred from homology"/>
<comment type="function">
    <text evidence="5">Catalyzes the condensation of formaldehyde and glutathione to S-hydroxymethylglutathione.</text>
</comment>
<dbReference type="Pfam" id="PF04828">
    <property type="entry name" value="GFA"/>
    <property type="match status" value="1"/>
</dbReference>
<feature type="binding site" evidence="5">
    <location>
        <position position="98"/>
    </location>
    <ligand>
        <name>Zn(2+)</name>
        <dbReference type="ChEBI" id="CHEBI:29105"/>
        <label>1</label>
        <note>structural</note>
    </ligand>
</feature>
<keyword evidence="4 5" id="KW-0456">Lyase</keyword>
<protein>
    <recommendedName>
        <fullName evidence="5">Glutathione-dependent formaldehyde-activating enzyme</fullName>
        <ecNumber evidence="5">4.4.1.22</ecNumber>
    </recommendedName>
    <alternativeName>
        <fullName evidence="5">S-(hydroxymethyl)glutathione synthase</fullName>
    </alternativeName>
</protein>
<feature type="domain" description="CENP-V/GFA" evidence="6">
    <location>
        <begin position="20"/>
        <end position="166"/>
    </location>
</feature>
<dbReference type="HAMAP" id="MF_00723">
    <property type="entry name" value="Formald_GSH"/>
    <property type="match status" value="1"/>
</dbReference>
<keyword evidence="3 5" id="KW-0862">Zinc</keyword>
<comment type="cofactor">
    <cofactor evidence="5">
        <name>Zn(2+)</name>
        <dbReference type="ChEBI" id="CHEBI:29105"/>
    </cofactor>
    <text evidence="5">Binds 2 Zn(2+) ions per subunit.</text>
</comment>
<dbReference type="PIRSF" id="PIRSF033318">
    <property type="entry name" value="Formald_GSH"/>
    <property type="match status" value="1"/>
</dbReference>
<feature type="binding site" evidence="5">
    <location>
        <position position="95"/>
    </location>
    <ligand>
        <name>Zn(2+)</name>
        <dbReference type="ChEBI" id="CHEBI:29105"/>
        <label>1</label>
        <note>structural</note>
    </ligand>
</feature>
<sequence length="189" mass="19963">MAEKLHPKIDNGLPKESASFAGGTLVCACTSNPVKVKVKGQIAHNHACGCTKCWKPDGAIFSVVAVAGTGDVTVTENGDKLKVVDPAALIQRHACTGCGVHMYGPVERDHPFKGLSFIHPERFQEDGWSPPGFAAFVSSIIESGVDPSRMAGIRAQLKSIGLEPYDCLNPGLMDYIATWTAKKSGALAA</sequence>
<keyword evidence="2 5" id="KW-0479">Metal-binding</keyword>
<dbReference type="GO" id="GO:0051907">
    <property type="term" value="F:S-(hydroxymethyl)glutathione synthase activity"/>
    <property type="evidence" value="ECO:0007669"/>
    <property type="project" value="UniProtKB-UniRule"/>
</dbReference>
<evidence type="ECO:0000256" key="1">
    <source>
        <dbReference type="ARBA" id="ARBA00005495"/>
    </source>
</evidence>
<feature type="binding site" evidence="5">
    <location>
        <position position="48"/>
    </location>
    <ligand>
        <name>Zn(2+)</name>
        <dbReference type="ChEBI" id="CHEBI:29105"/>
        <label>2</label>
        <note>catalytic</note>
    </ligand>
</feature>
<organism evidence="7 8">
    <name type="scientific">Rhizobium loti</name>
    <name type="common">Mesorhizobium loti</name>
    <dbReference type="NCBI Taxonomy" id="381"/>
    <lineage>
        <taxon>Bacteria</taxon>
        <taxon>Pseudomonadati</taxon>
        <taxon>Pseudomonadota</taxon>
        <taxon>Alphaproteobacteria</taxon>
        <taxon>Hyphomicrobiales</taxon>
        <taxon>Phyllobacteriaceae</taxon>
        <taxon>Mesorhizobium</taxon>
    </lineage>
</organism>
<reference evidence="7 8" key="1">
    <citation type="submission" date="2015-12" db="EMBL/GenBank/DDBJ databases">
        <title>Draft genome sequence of Mesorhizobium sp. UFLA 01-765, a multitolerant efficient symbiont and plant-growth promoting strain isolated from Zn-mining soil using Leucaena leucocephala as a trap plant.</title>
        <authorList>
            <person name="Rangel W.M."/>
            <person name="Thijs S."/>
            <person name="Longatti S.M."/>
            <person name="Moreira F.M."/>
            <person name="Weyens N."/>
            <person name="Vangronsveld J."/>
            <person name="Van Hamme J.D."/>
            <person name="Bottos E.M."/>
            <person name="Rineau F."/>
        </authorList>
    </citation>
    <scope>NUCLEOTIDE SEQUENCE [LARGE SCALE GENOMIC DNA]</scope>
    <source>
        <strain evidence="7 8">UFLA 01-765</strain>
    </source>
</reference>
<feature type="binding site" evidence="5">
    <location>
        <position position="29"/>
    </location>
    <ligand>
        <name>Zn(2+)</name>
        <dbReference type="ChEBI" id="CHEBI:29105"/>
        <label>1</label>
        <note>structural</note>
    </ligand>
</feature>
<evidence type="ECO:0000256" key="4">
    <source>
        <dbReference type="ARBA" id="ARBA00023239"/>
    </source>
</evidence>
<dbReference type="GO" id="GO:0046294">
    <property type="term" value="P:formaldehyde catabolic process"/>
    <property type="evidence" value="ECO:0007669"/>
    <property type="project" value="UniProtKB-UniRule"/>
</dbReference>
<dbReference type="PROSITE" id="PS51257">
    <property type="entry name" value="PROKAR_LIPOPROTEIN"/>
    <property type="match status" value="1"/>
</dbReference>
<dbReference type="NCBIfam" id="NF003829">
    <property type="entry name" value="PRK05417.1"/>
    <property type="match status" value="1"/>
</dbReference>
<dbReference type="EC" id="4.4.1.22" evidence="5"/>
<evidence type="ECO:0000259" key="6">
    <source>
        <dbReference type="PROSITE" id="PS51891"/>
    </source>
</evidence>
<name>A0A101KNB2_RHILI</name>
<comment type="similarity">
    <text evidence="1 5">Belongs to the Gfa family.</text>
</comment>
<gene>
    <name evidence="5" type="primary">gfa</name>
    <name evidence="7" type="ORF">AU467_32575</name>
</gene>
<dbReference type="PANTHER" id="PTHR33337">
    <property type="entry name" value="GFA DOMAIN-CONTAINING PROTEIN"/>
    <property type="match status" value="1"/>
</dbReference>
<dbReference type="PANTHER" id="PTHR33337:SF40">
    <property type="entry name" value="CENP-V_GFA DOMAIN-CONTAINING PROTEIN-RELATED"/>
    <property type="match status" value="1"/>
</dbReference>
<dbReference type="PROSITE" id="PS51891">
    <property type="entry name" value="CENP_V_GFA"/>
    <property type="match status" value="1"/>
</dbReference>
<dbReference type="AlphaFoldDB" id="A0A101KNB2"/>
<accession>A0A101KNB2</accession>
<dbReference type="OrthoDB" id="9011205at2"/>
<comment type="pathway">
    <text evidence="5">One-carbon metabolism; formaldehyde degradation; formate from formaldehyde (glutathione route): step 1/3.</text>
</comment>
<feature type="binding site" evidence="5">
    <location>
        <position position="50"/>
    </location>
    <ligand>
        <name>Zn(2+)</name>
        <dbReference type="ChEBI" id="CHEBI:29105"/>
        <label>2</label>
        <note>catalytic</note>
    </ligand>
</feature>
<dbReference type="Gene3D" id="3.90.1590.10">
    <property type="entry name" value="glutathione-dependent formaldehyde- activating enzyme (gfa)"/>
    <property type="match status" value="1"/>
</dbReference>
<evidence type="ECO:0000256" key="3">
    <source>
        <dbReference type="ARBA" id="ARBA00022833"/>
    </source>
</evidence>
<dbReference type="SUPFAM" id="SSF51316">
    <property type="entry name" value="Mss4-like"/>
    <property type="match status" value="1"/>
</dbReference>
<evidence type="ECO:0000256" key="2">
    <source>
        <dbReference type="ARBA" id="ARBA00022723"/>
    </source>
</evidence>
<dbReference type="EMBL" id="LPWA01000152">
    <property type="protein sequence ID" value="KUM23897.1"/>
    <property type="molecule type" value="Genomic_DNA"/>
</dbReference>
<dbReference type="Proteomes" id="UP000053176">
    <property type="component" value="Unassembled WGS sequence"/>
</dbReference>
<evidence type="ECO:0000313" key="7">
    <source>
        <dbReference type="EMBL" id="KUM23897.1"/>
    </source>
</evidence>
<evidence type="ECO:0000313" key="8">
    <source>
        <dbReference type="Proteomes" id="UP000053176"/>
    </source>
</evidence>
<feature type="binding site" evidence="5">
    <location>
        <position position="53"/>
    </location>
    <ligand>
        <name>Zn(2+)</name>
        <dbReference type="ChEBI" id="CHEBI:29105"/>
        <label>2</label>
        <note>catalytic</note>
    </ligand>
</feature>
<dbReference type="InterPro" id="IPR014185">
    <property type="entry name" value="Formald_GSH"/>
</dbReference>
<dbReference type="GO" id="GO:0008270">
    <property type="term" value="F:zinc ion binding"/>
    <property type="evidence" value="ECO:0007669"/>
    <property type="project" value="UniProtKB-UniRule"/>
</dbReference>
<dbReference type="NCBIfam" id="TIGR02820">
    <property type="entry name" value="formald_GSH"/>
    <property type="match status" value="1"/>
</dbReference>
<evidence type="ECO:0000256" key="5">
    <source>
        <dbReference type="HAMAP-Rule" id="MF_00723"/>
    </source>
</evidence>
<dbReference type="UniPathway" id="UPA00562">
    <property type="reaction ID" value="UER00621"/>
</dbReference>